<keyword evidence="5" id="KW-0809">Transit peptide</keyword>
<dbReference type="GO" id="GO:0005743">
    <property type="term" value="C:mitochondrial inner membrane"/>
    <property type="evidence" value="ECO:0007669"/>
    <property type="project" value="TreeGrafter"/>
</dbReference>
<dbReference type="Pfam" id="PF08511">
    <property type="entry name" value="COQ9"/>
    <property type="match status" value="1"/>
</dbReference>
<dbReference type="AlphaFoldDB" id="A0AAV2TUH6"/>
<comment type="similarity">
    <text evidence="3 8">Belongs to the COQ9 family.</text>
</comment>
<keyword evidence="4 8" id="KW-0831">Ubiquinone biosynthesis</keyword>
<dbReference type="GO" id="GO:0006744">
    <property type="term" value="P:ubiquinone biosynthetic process"/>
    <property type="evidence" value="ECO:0007669"/>
    <property type="project" value="UniProtKB-UniRule"/>
</dbReference>
<dbReference type="PANTHER" id="PTHR21427">
    <property type="entry name" value="UBIQUINONE BIOSYNTHESIS PROTEIN COQ9, MITOCHONDRIAL"/>
    <property type="match status" value="1"/>
</dbReference>
<dbReference type="InterPro" id="IPR012762">
    <property type="entry name" value="Ubiq_biosynth_COQ9"/>
</dbReference>
<dbReference type="Gene3D" id="1.10.357.10">
    <property type="entry name" value="Tetracycline Repressor, domain 2"/>
    <property type="match status" value="1"/>
</dbReference>
<evidence type="ECO:0000256" key="6">
    <source>
        <dbReference type="ARBA" id="ARBA00023121"/>
    </source>
</evidence>
<comment type="subcellular location">
    <subcellularLocation>
        <location evidence="1 8">Mitochondrion</location>
    </subcellularLocation>
</comment>
<comment type="caution">
    <text evidence="10">The sequence shown here is derived from an EMBL/GenBank/DDBJ whole genome shotgun (WGS) entry which is preliminary data.</text>
</comment>
<organism evidence="10 11">
    <name type="scientific">Calicophoron daubneyi</name>
    <name type="common">Rumen fluke</name>
    <name type="synonym">Paramphistomum daubneyi</name>
    <dbReference type="NCBI Taxonomy" id="300641"/>
    <lineage>
        <taxon>Eukaryota</taxon>
        <taxon>Metazoa</taxon>
        <taxon>Spiralia</taxon>
        <taxon>Lophotrochozoa</taxon>
        <taxon>Platyhelminthes</taxon>
        <taxon>Trematoda</taxon>
        <taxon>Digenea</taxon>
        <taxon>Plagiorchiida</taxon>
        <taxon>Pronocephalata</taxon>
        <taxon>Paramphistomoidea</taxon>
        <taxon>Paramphistomidae</taxon>
        <taxon>Calicophoron</taxon>
    </lineage>
</organism>
<comment type="function">
    <text evidence="8">Membrane-associated protein that warps the membrane surface to access and bind aromatic isoprenes with high specificity, including ubiquinone (CoQ) isoprene intermediates and presents them directly to Coq7, therefore facilitating the Coq7-mediated hydroxylase step. Participates in the biosynthesis of coenzyme Q, also named ubiquinone, an essential lipid-soluble electron transporter for aerobic cellular respiration.</text>
</comment>
<evidence type="ECO:0000256" key="2">
    <source>
        <dbReference type="ARBA" id="ARBA00004749"/>
    </source>
</evidence>
<dbReference type="PANTHER" id="PTHR21427:SF19">
    <property type="entry name" value="UBIQUINONE BIOSYNTHESIS PROTEIN COQ9, MITOCHONDRIAL"/>
    <property type="match status" value="1"/>
</dbReference>
<feature type="domain" description="COQ9 C-terminal" evidence="9">
    <location>
        <begin position="769"/>
        <end position="838"/>
    </location>
</feature>
<proteinExistence type="inferred from homology"/>
<evidence type="ECO:0000259" key="9">
    <source>
        <dbReference type="Pfam" id="PF08511"/>
    </source>
</evidence>
<accession>A0AAV2TUH6</accession>
<sequence>MSLIHSLDALIANDSADELNLALHAHSVHKLCKENLVDFIQWLCNSLRNLHGKCEDSVLNVLRLFLRDVPLRFEVDECLLLLTGQLDFLKDSPAFACLLHPLATCVEASGPSRFARVKPVLNTLTRTLSLMCTGFLDGRAKDFLCNLSAAVGFYESVVETCGCKLTDAQTKEFLLQHVFFLFAQPLVVVANASSSFDLLGKFINALTTLVPNLHALYSSDLSALCSELHDPHGGAPLILTVPGWLRILSYVLTEAQPADLRNSWPLVYTRAHHFELAHEFVVFILDENNRATFLDSPQNDENTATLSIPESVYSEIQLHSIKFLSTLFREQGSLLPSSWWSDKHLQYIILLEKIATRPVSSDALPPLTTEAVKCVEQALAQSTSMAQYQLFCHLLDPSRSNIHYGWRGHMVTACKNYIHDIGLRSMGQTSAIIEHNNHGNETYDYVSREEFAHLCELIFRYPLPACNDSLLDQSSWLLAALNMALYVVLRRTSLDDISCTNMLYGLLRGRGADSRFHTLFFHPLEVEIGQSLMRHEAQLSTLENSRKVCGDSTQAKRWDAEMLHRSVGLVRKQLPRCVGLWHARSDYHFRPANANSYSLSPSGMSCGFRNRFPSCSIWRYLTAGRTTSTEGPSTKDSSSINITDAELKSRVLESAICYVNQYGWSREAVEAACVTQGLPPGLHTLAMPGGDIDLIVYFYASRNEQLAEAMSQWQFSSAGDGQAASRLHSKEEVDAFLYRALKYRLERNIPVMPVWPQALGTLASPKNVPSTIGLVAQLVDEVWAQAGDRSTDMTWYAKRLGLAYVYNLTDVFMTQDKSVNFEDSWRFLQSRIGDLRSMKQMDLKAVSSMLCDGVYAFGNVTCNILGLKRKS</sequence>
<dbReference type="InterPro" id="IPR013718">
    <property type="entry name" value="COQ9_C"/>
</dbReference>
<name>A0AAV2TUH6_CALDB</name>
<keyword evidence="7 8" id="KW-0496">Mitochondrion</keyword>
<evidence type="ECO:0000256" key="3">
    <source>
        <dbReference type="ARBA" id="ARBA00010766"/>
    </source>
</evidence>
<dbReference type="Proteomes" id="UP001497525">
    <property type="component" value="Unassembled WGS sequence"/>
</dbReference>
<dbReference type="GO" id="GO:0008289">
    <property type="term" value="F:lipid binding"/>
    <property type="evidence" value="ECO:0007669"/>
    <property type="project" value="UniProtKB-UniRule"/>
</dbReference>
<evidence type="ECO:0000256" key="1">
    <source>
        <dbReference type="ARBA" id="ARBA00004173"/>
    </source>
</evidence>
<evidence type="ECO:0000256" key="4">
    <source>
        <dbReference type="ARBA" id="ARBA00022688"/>
    </source>
</evidence>
<evidence type="ECO:0000313" key="11">
    <source>
        <dbReference type="Proteomes" id="UP001497525"/>
    </source>
</evidence>
<reference evidence="10" key="1">
    <citation type="submission" date="2024-06" db="EMBL/GenBank/DDBJ databases">
        <authorList>
            <person name="Liu X."/>
            <person name="Lenzi L."/>
            <person name="Haldenby T S."/>
            <person name="Uol C."/>
        </authorList>
    </citation>
    <scope>NUCLEOTIDE SEQUENCE</scope>
</reference>
<gene>
    <name evidence="10" type="ORF">CDAUBV1_LOCUS15121</name>
</gene>
<evidence type="ECO:0000256" key="5">
    <source>
        <dbReference type="ARBA" id="ARBA00022946"/>
    </source>
</evidence>
<dbReference type="EMBL" id="CAXLJL010000678">
    <property type="protein sequence ID" value="CAL5139935.1"/>
    <property type="molecule type" value="Genomic_DNA"/>
</dbReference>
<protein>
    <recommendedName>
        <fullName evidence="8">Ubiquinone biosynthesis protein</fullName>
    </recommendedName>
</protein>
<evidence type="ECO:0000313" key="10">
    <source>
        <dbReference type="EMBL" id="CAL5139935.1"/>
    </source>
</evidence>
<evidence type="ECO:0000256" key="7">
    <source>
        <dbReference type="ARBA" id="ARBA00023128"/>
    </source>
</evidence>
<dbReference type="NCBIfam" id="TIGR02396">
    <property type="entry name" value="diverge_rpsU"/>
    <property type="match status" value="1"/>
</dbReference>
<evidence type="ECO:0000256" key="8">
    <source>
        <dbReference type="RuleBase" id="RU366063"/>
    </source>
</evidence>
<keyword evidence="6 8" id="KW-0446">Lipid-binding</keyword>
<comment type="pathway">
    <text evidence="2 8">Cofactor biosynthesis; ubiquinone biosynthesis.</text>
</comment>